<reference evidence="2 3" key="1">
    <citation type="journal article" date="2015" name="Nat. Commun.">
        <title>Lucilia cuprina genome unlocks parasitic fly biology to underpin future interventions.</title>
        <authorList>
            <person name="Anstead C.A."/>
            <person name="Korhonen P.K."/>
            <person name="Young N.D."/>
            <person name="Hall R.S."/>
            <person name="Jex A.R."/>
            <person name="Murali S.C."/>
            <person name="Hughes D.S."/>
            <person name="Lee S.F."/>
            <person name="Perry T."/>
            <person name="Stroehlein A.J."/>
            <person name="Ansell B.R."/>
            <person name="Breugelmans B."/>
            <person name="Hofmann A."/>
            <person name="Qu J."/>
            <person name="Dugan S."/>
            <person name="Lee S.L."/>
            <person name="Chao H."/>
            <person name="Dinh H."/>
            <person name="Han Y."/>
            <person name="Doddapaneni H.V."/>
            <person name="Worley K.C."/>
            <person name="Muzny D.M."/>
            <person name="Ioannidis P."/>
            <person name="Waterhouse R.M."/>
            <person name="Zdobnov E.M."/>
            <person name="James P.J."/>
            <person name="Bagnall N.H."/>
            <person name="Kotze A.C."/>
            <person name="Gibbs R.A."/>
            <person name="Richards S."/>
            <person name="Batterham P."/>
            <person name="Gasser R.B."/>
        </authorList>
    </citation>
    <scope>NUCLEOTIDE SEQUENCE [LARGE SCALE GENOMIC DNA]</scope>
    <source>
        <strain evidence="2 3">LS</strain>
        <tissue evidence="2">Full body</tissue>
    </source>
</reference>
<feature type="non-terminal residue" evidence="2">
    <location>
        <position position="1"/>
    </location>
</feature>
<dbReference type="AlphaFoldDB" id="A0A0L0CPK5"/>
<keyword evidence="3" id="KW-1185">Reference proteome</keyword>
<keyword evidence="1" id="KW-0812">Transmembrane</keyword>
<proteinExistence type="predicted"/>
<dbReference type="Proteomes" id="UP000037069">
    <property type="component" value="Unassembled WGS sequence"/>
</dbReference>
<keyword evidence="1" id="KW-0472">Membrane</keyword>
<accession>A0A0L0CPK5</accession>
<gene>
    <name evidence="2" type="ORF">FF38_05901</name>
</gene>
<feature type="transmembrane region" description="Helical" evidence="1">
    <location>
        <begin position="12"/>
        <end position="29"/>
    </location>
</feature>
<protein>
    <submittedName>
        <fullName evidence="2">Uncharacterized protein</fullName>
    </submittedName>
</protein>
<evidence type="ECO:0000313" key="2">
    <source>
        <dbReference type="EMBL" id="KNC34308.1"/>
    </source>
</evidence>
<keyword evidence="1" id="KW-1133">Transmembrane helix</keyword>
<comment type="caution">
    <text evidence="2">The sequence shown here is derived from an EMBL/GenBank/DDBJ whole genome shotgun (WGS) entry which is preliminary data.</text>
</comment>
<dbReference type="EMBL" id="JRES01000080">
    <property type="protein sequence ID" value="KNC34308.1"/>
    <property type="molecule type" value="Genomic_DNA"/>
</dbReference>
<name>A0A0L0CPK5_LUCCU</name>
<sequence length="82" mass="9189">KRNSTKMQILKLTNIILAFLSFITIAVSTEMTYLNPMETNAGGGKLFCVDPEPAKTYCLNILNYPRDRLEVLFEGVNVDSTT</sequence>
<evidence type="ECO:0000313" key="3">
    <source>
        <dbReference type="Proteomes" id="UP000037069"/>
    </source>
</evidence>
<organism evidence="2 3">
    <name type="scientific">Lucilia cuprina</name>
    <name type="common">Green bottle fly</name>
    <name type="synonym">Australian sheep blowfly</name>
    <dbReference type="NCBI Taxonomy" id="7375"/>
    <lineage>
        <taxon>Eukaryota</taxon>
        <taxon>Metazoa</taxon>
        <taxon>Ecdysozoa</taxon>
        <taxon>Arthropoda</taxon>
        <taxon>Hexapoda</taxon>
        <taxon>Insecta</taxon>
        <taxon>Pterygota</taxon>
        <taxon>Neoptera</taxon>
        <taxon>Endopterygota</taxon>
        <taxon>Diptera</taxon>
        <taxon>Brachycera</taxon>
        <taxon>Muscomorpha</taxon>
        <taxon>Oestroidea</taxon>
        <taxon>Calliphoridae</taxon>
        <taxon>Luciliinae</taxon>
        <taxon>Lucilia</taxon>
    </lineage>
</organism>
<evidence type="ECO:0000256" key="1">
    <source>
        <dbReference type="SAM" id="Phobius"/>
    </source>
</evidence>